<dbReference type="InterPro" id="IPR039323">
    <property type="entry name" value="ANKRD_45/46/60"/>
</dbReference>
<keyword evidence="3" id="KW-1185">Reference proteome</keyword>
<evidence type="ECO:0000313" key="3">
    <source>
        <dbReference type="Proteomes" id="UP000198211"/>
    </source>
</evidence>
<comment type="caution">
    <text evidence="2">The sequence shown here is derived from an EMBL/GenBank/DDBJ whole genome shotgun (WGS) entry which is preliminary data.</text>
</comment>
<dbReference type="Pfam" id="PF12796">
    <property type="entry name" value="Ank_2"/>
    <property type="match status" value="1"/>
</dbReference>
<dbReference type="SUPFAM" id="SSF48403">
    <property type="entry name" value="Ankyrin repeat"/>
    <property type="match status" value="1"/>
</dbReference>
<dbReference type="OrthoDB" id="46760at2759"/>
<dbReference type="Proteomes" id="UP000198211">
    <property type="component" value="Unassembled WGS sequence"/>
</dbReference>
<dbReference type="AlphaFoldDB" id="A0A225UZG7"/>
<evidence type="ECO:0000313" key="2">
    <source>
        <dbReference type="EMBL" id="OWY98935.1"/>
    </source>
</evidence>
<dbReference type="PROSITE" id="PS50088">
    <property type="entry name" value="ANK_REPEAT"/>
    <property type="match status" value="4"/>
</dbReference>
<dbReference type="PRINTS" id="PR01415">
    <property type="entry name" value="ANKYRIN"/>
</dbReference>
<dbReference type="PROSITE" id="PS50297">
    <property type="entry name" value="ANK_REP_REGION"/>
    <property type="match status" value="4"/>
</dbReference>
<organism evidence="2 3">
    <name type="scientific">Phytophthora megakarya</name>
    <dbReference type="NCBI Taxonomy" id="4795"/>
    <lineage>
        <taxon>Eukaryota</taxon>
        <taxon>Sar</taxon>
        <taxon>Stramenopiles</taxon>
        <taxon>Oomycota</taxon>
        <taxon>Peronosporomycetes</taxon>
        <taxon>Peronosporales</taxon>
        <taxon>Peronosporaceae</taxon>
        <taxon>Phytophthora</taxon>
    </lineage>
</organism>
<dbReference type="PANTHER" id="PTHR22677">
    <property type="entry name" value="ANKYRIN REPEAT DOMAIN-CONTAINING PROTEIN 60"/>
    <property type="match status" value="1"/>
</dbReference>
<keyword evidence="1" id="KW-0040">ANK repeat</keyword>
<dbReference type="InterPro" id="IPR002110">
    <property type="entry name" value="Ankyrin_rpt"/>
</dbReference>
<dbReference type="Gene3D" id="1.25.40.20">
    <property type="entry name" value="Ankyrin repeat-containing domain"/>
    <property type="match status" value="3"/>
</dbReference>
<feature type="repeat" description="ANK" evidence="1">
    <location>
        <begin position="131"/>
        <end position="163"/>
    </location>
</feature>
<protein>
    <submittedName>
        <fullName evidence="2">Uncharacterized protein</fullName>
    </submittedName>
</protein>
<feature type="repeat" description="ANK" evidence="1">
    <location>
        <begin position="164"/>
        <end position="196"/>
    </location>
</feature>
<dbReference type="InterPro" id="IPR036770">
    <property type="entry name" value="Ankyrin_rpt-contain_sf"/>
</dbReference>
<name>A0A225UZG7_9STRA</name>
<dbReference type="PANTHER" id="PTHR22677:SF4">
    <property type="entry name" value="USHER SYNDROME TYPE-1G PROTEIN-LIKE PROTEIN"/>
    <property type="match status" value="1"/>
</dbReference>
<accession>A0A225UZG7</accession>
<proteinExistence type="predicted"/>
<dbReference type="Pfam" id="PF13637">
    <property type="entry name" value="Ank_4"/>
    <property type="match status" value="1"/>
</dbReference>
<feature type="repeat" description="ANK" evidence="1">
    <location>
        <begin position="90"/>
        <end position="122"/>
    </location>
</feature>
<reference evidence="3" key="1">
    <citation type="submission" date="2017-03" db="EMBL/GenBank/DDBJ databases">
        <title>Phytopthora megakarya and P. palmivora, two closely related causual agents of cacao black pod achieved similar genome size and gene model numbers by different mechanisms.</title>
        <authorList>
            <person name="Ali S."/>
            <person name="Shao J."/>
            <person name="Larry D.J."/>
            <person name="Kronmiller B."/>
            <person name="Shen D."/>
            <person name="Strem M.D."/>
            <person name="Melnick R.L."/>
            <person name="Guiltinan M.J."/>
            <person name="Tyler B.M."/>
            <person name="Meinhardt L.W."/>
            <person name="Bailey B.A."/>
        </authorList>
    </citation>
    <scope>NUCLEOTIDE SEQUENCE [LARGE SCALE GENOMIC DNA]</scope>
    <source>
        <strain evidence="3">zdho120</strain>
    </source>
</reference>
<dbReference type="EMBL" id="NBNE01008935">
    <property type="protein sequence ID" value="OWY98935.1"/>
    <property type="molecule type" value="Genomic_DNA"/>
</dbReference>
<dbReference type="SMART" id="SM00248">
    <property type="entry name" value="ANK"/>
    <property type="match status" value="4"/>
</dbReference>
<gene>
    <name evidence="2" type="ORF">PHMEG_00030162</name>
</gene>
<evidence type="ECO:0000256" key="1">
    <source>
        <dbReference type="PROSITE-ProRule" id="PRU00023"/>
    </source>
</evidence>
<feature type="repeat" description="ANK" evidence="1">
    <location>
        <begin position="197"/>
        <end position="229"/>
    </location>
</feature>
<sequence>MSELSLGDVVDRMLKRREQWLKEEGMKIRDYENSRLFHGGVKHVLKHFKNQHMSSDTEERLKPIWHESDLEATDAITALIHQGVDVKELNGVAALHYAAHNGHTNVVSLLLERGTDVDKCQYQGCSSHFDNGWTALHYAARDGSMDVISLLLECGADIAAKNENGKTALHYAAENGHTEVISWLLEQGADVGGKNYRDKTALHYAARNGNTDGISLLLERGADMDALDFVRLDSIRYMKLQL</sequence>
<feature type="non-terminal residue" evidence="2">
    <location>
        <position position="1"/>
    </location>
</feature>
<dbReference type="STRING" id="4795.A0A225UZG7"/>